<dbReference type="PROSITE" id="PS50297">
    <property type="entry name" value="ANK_REP_REGION"/>
    <property type="match status" value="5"/>
</dbReference>
<feature type="repeat" description="ANK" evidence="8">
    <location>
        <begin position="296"/>
        <end position="328"/>
    </location>
</feature>
<dbReference type="PANTHER" id="PTHR24171:SF9">
    <property type="entry name" value="ANKYRIN REPEAT DOMAIN-CONTAINING PROTEIN 39"/>
    <property type="match status" value="1"/>
</dbReference>
<dbReference type="Gene3D" id="1.25.40.20">
    <property type="entry name" value="Ankyrin repeat-containing domain"/>
    <property type="match status" value="4"/>
</dbReference>
<evidence type="ECO:0000259" key="10">
    <source>
        <dbReference type="PROSITE" id="PS50017"/>
    </source>
</evidence>
<dbReference type="EMBL" id="JABSTR010000005">
    <property type="protein sequence ID" value="KAH9369730.1"/>
    <property type="molecule type" value="Genomic_DNA"/>
</dbReference>
<evidence type="ECO:0000313" key="11">
    <source>
        <dbReference type="EMBL" id="KAH9369730.1"/>
    </source>
</evidence>
<dbReference type="PROSITE" id="PS50017">
    <property type="entry name" value="DEATH_DOMAIN"/>
    <property type="match status" value="1"/>
</dbReference>
<dbReference type="GO" id="GO:0006887">
    <property type="term" value="P:exocytosis"/>
    <property type="evidence" value="ECO:0007669"/>
    <property type="project" value="UniProtKB-KW"/>
</dbReference>
<feature type="repeat" description="ANK" evidence="8">
    <location>
        <begin position="107"/>
        <end position="139"/>
    </location>
</feature>
<dbReference type="Pfam" id="PF12796">
    <property type="entry name" value="Ank_2"/>
    <property type="match status" value="2"/>
</dbReference>
<keyword evidence="7" id="KW-1053">Target membrane</keyword>
<keyword evidence="5" id="KW-0800">Toxin</keyword>
<keyword evidence="12" id="KW-1185">Reference proteome</keyword>
<feature type="repeat" description="ANK" evidence="8">
    <location>
        <begin position="329"/>
        <end position="361"/>
    </location>
</feature>
<dbReference type="InterPro" id="IPR036770">
    <property type="entry name" value="Ankyrin_rpt-contain_sf"/>
</dbReference>
<dbReference type="Proteomes" id="UP000821853">
    <property type="component" value="Chromosome 3"/>
</dbReference>
<dbReference type="Pfam" id="PF13637">
    <property type="entry name" value="Ank_4"/>
    <property type="match status" value="2"/>
</dbReference>
<evidence type="ECO:0000313" key="12">
    <source>
        <dbReference type="Proteomes" id="UP000821853"/>
    </source>
</evidence>
<dbReference type="GO" id="GO:0044218">
    <property type="term" value="C:other organism cell membrane"/>
    <property type="evidence" value="ECO:0007669"/>
    <property type="project" value="UniProtKB-KW"/>
</dbReference>
<feature type="region of interest" description="Disordered" evidence="9">
    <location>
        <begin position="388"/>
        <end position="410"/>
    </location>
</feature>
<keyword evidence="5" id="KW-0638">Presynaptic neurotoxin</keyword>
<dbReference type="PROSITE" id="PS50088">
    <property type="entry name" value="ANK_REPEAT"/>
    <property type="match status" value="7"/>
</dbReference>
<reference evidence="11 12" key="1">
    <citation type="journal article" date="2020" name="Cell">
        <title>Large-Scale Comparative Analyses of Tick Genomes Elucidate Their Genetic Diversity and Vector Capacities.</title>
        <authorList>
            <consortium name="Tick Genome and Microbiome Consortium (TIGMIC)"/>
            <person name="Jia N."/>
            <person name="Wang J."/>
            <person name="Shi W."/>
            <person name="Du L."/>
            <person name="Sun Y."/>
            <person name="Zhan W."/>
            <person name="Jiang J.F."/>
            <person name="Wang Q."/>
            <person name="Zhang B."/>
            <person name="Ji P."/>
            <person name="Bell-Sakyi L."/>
            <person name="Cui X.M."/>
            <person name="Yuan T.T."/>
            <person name="Jiang B.G."/>
            <person name="Yang W.F."/>
            <person name="Lam T.T."/>
            <person name="Chang Q.C."/>
            <person name="Ding S.J."/>
            <person name="Wang X.J."/>
            <person name="Zhu J.G."/>
            <person name="Ruan X.D."/>
            <person name="Zhao L."/>
            <person name="Wei J.T."/>
            <person name="Ye R.Z."/>
            <person name="Que T.C."/>
            <person name="Du C.H."/>
            <person name="Zhou Y.H."/>
            <person name="Cheng J.X."/>
            <person name="Dai P.F."/>
            <person name="Guo W.B."/>
            <person name="Han X.H."/>
            <person name="Huang E.J."/>
            <person name="Li L.F."/>
            <person name="Wei W."/>
            <person name="Gao Y.C."/>
            <person name="Liu J.Z."/>
            <person name="Shao H.Z."/>
            <person name="Wang X."/>
            <person name="Wang C.C."/>
            <person name="Yang T.C."/>
            <person name="Huo Q.B."/>
            <person name="Li W."/>
            <person name="Chen H.Y."/>
            <person name="Chen S.E."/>
            <person name="Zhou L.G."/>
            <person name="Ni X.B."/>
            <person name="Tian J.H."/>
            <person name="Sheng Y."/>
            <person name="Liu T."/>
            <person name="Pan Y.S."/>
            <person name="Xia L.Y."/>
            <person name="Li J."/>
            <person name="Zhao F."/>
            <person name="Cao W.C."/>
        </authorList>
    </citation>
    <scope>NUCLEOTIDE SEQUENCE [LARGE SCALE GENOMIC DNA]</scope>
    <source>
        <strain evidence="11">HaeL-2018</strain>
    </source>
</reference>
<keyword evidence="7" id="KW-0472">Membrane</keyword>
<dbReference type="InterPro" id="IPR000488">
    <property type="entry name" value="Death_dom"/>
</dbReference>
<feature type="repeat" description="ANK" evidence="8">
    <location>
        <begin position="263"/>
        <end position="295"/>
    </location>
</feature>
<accession>A0A9J6G2M9</accession>
<evidence type="ECO:0000256" key="2">
    <source>
        <dbReference type="ARBA" id="ARBA00022483"/>
    </source>
</evidence>
<keyword evidence="2" id="KW-0268">Exocytosis</keyword>
<protein>
    <recommendedName>
        <fullName evidence="10">Death domain-containing protein</fullName>
    </recommendedName>
</protein>
<name>A0A9J6G2M9_HAELO</name>
<feature type="repeat" description="ANK" evidence="8">
    <location>
        <begin position="74"/>
        <end position="106"/>
    </location>
</feature>
<feature type="repeat" description="ANK" evidence="8">
    <location>
        <begin position="175"/>
        <end position="207"/>
    </location>
</feature>
<dbReference type="CDD" id="cd01670">
    <property type="entry name" value="Death"/>
    <property type="match status" value="1"/>
</dbReference>
<keyword evidence="4" id="KW-0677">Repeat</keyword>
<keyword evidence="3" id="KW-1052">Target cell membrane</keyword>
<dbReference type="PANTHER" id="PTHR24171">
    <property type="entry name" value="ANKYRIN REPEAT DOMAIN-CONTAINING PROTEIN 39-RELATED"/>
    <property type="match status" value="1"/>
</dbReference>
<keyword evidence="5" id="KW-0528">Neurotoxin</keyword>
<feature type="compositionally biased region" description="Basic and acidic residues" evidence="9">
    <location>
        <begin position="388"/>
        <end position="398"/>
    </location>
</feature>
<comment type="caution">
    <text evidence="11">The sequence shown here is derived from an EMBL/GenBank/DDBJ whole genome shotgun (WGS) entry which is preliminary data.</text>
</comment>
<sequence length="659" mass="72310">MDASASDVSGRLSKRTSVASSRVPETDLVPLNFSHTSRGIKNELLLHEAAIKNDVATLKHLIESKVDVNARTHMERVPLHWAAAHGHLDAMAALIQAKCDVEVTDKYGMRPLLMAAWFGHRGAVQLLVESGASCRAVNRQGQTTLHCAAQNNHHEVLAFMLDSTETIKVNAIDKNGQTALHIAAINNCMEIVEKLLQYKADPNIKDKRGHHLVVMRLLRSKMDLDDPNYKARTALHIAASLGHLGVVETLLQFKASLTSKDKHGNMPLHLAVLGCHADMADLLVKKGALVNATNNRLQTPLHIAAELGFTEVVQVLVSHGADLFLPEKGGRTALYIAARGSYTAIVDMLITAEREIKHRNKAKEQSVTTLQPGSRQFCNSLVDIKEESVATSESHPEEEGGAGGAERWEQQQRQMQRLAWTLAKELLAPSDWKHLARHWGFTPEHIKAIEHQYTGKSSYKEHGYRMLLIWLHGLPPDTNPLKDLFEALVAIDKRDVAGEPTLPRLPAVFSQLFHPGTVPPARSGRLINARQSDNCAGRRFLSATCRENPEESGGECVRAPAVQPQPAVPHVLSAVRGTSPAAADQPSACNTACVPLALCRQTCLCVHTRPLGEGGQDYAPLLLLFRLDHVCRPRGLKNLFGADPVVELLTGWDVPFTFI</sequence>
<dbReference type="InterPro" id="IPR002110">
    <property type="entry name" value="Ankyrin_rpt"/>
</dbReference>
<evidence type="ECO:0000256" key="1">
    <source>
        <dbReference type="ARBA" id="ARBA00004175"/>
    </source>
</evidence>
<evidence type="ECO:0000256" key="3">
    <source>
        <dbReference type="ARBA" id="ARBA00022537"/>
    </source>
</evidence>
<dbReference type="Gene3D" id="1.10.533.10">
    <property type="entry name" value="Death Domain, Fas"/>
    <property type="match status" value="1"/>
</dbReference>
<evidence type="ECO:0000256" key="6">
    <source>
        <dbReference type="ARBA" id="ARBA00023043"/>
    </source>
</evidence>
<dbReference type="AlphaFoldDB" id="A0A9J6G2M9"/>
<feature type="domain" description="Death" evidence="10">
    <location>
        <begin position="431"/>
        <end position="497"/>
    </location>
</feature>
<evidence type="ECO:0000256" key="7">
    <source>
        <dbReference type="ARBA" id="ARBA00023298"/>
    </source>
</evidence>
<dbReference type="InterPro" id="IPR011029">
    <property type="entry name" value="DEATH-like_dom_sf"/>
</dbReference>
<dbReference type="Pfam" id="PF00531">
    <property type="entry name" value="Death"/>
    <property type="match status" value="1"/>
</dbReference>
<evidence type="ECO:0000256" key="8">
    <source>
        <dbReference type="PROSITE-ProRule" id="PRU00023"/>
    </source>
</evidence>
<dbReference type="GO" id="GO:0007165">
    <property type="term" value="P:signal transduction"/>
    <property type="evidence" value="ECO:0007669"/>
    <property type="project" value="InterPro"/>
</dbReference>
<comment type="subcellular location">
    <subcellularLocation>
        <location evidence="1">Target cell membrane</location>
    </subcellularLocation>
</comment>
<dbReference type="SUPFAM" id="SSF47986">
    <property type="entry name" value="DEATH domain"/>
    <property type="match status" value="1"/>
</dbReference>
<dbReference type="SMART" id="SM00248">
    <property type="entry name" value="ANK"/>
    <property type="match status" value="9"/>
</dbReference>
<gene>
    <name evidence="11" type="ORF">HPB48_007697</name>
</gene>
<keyword evidence="6 8" id="KW-0040">ANK repeat</keyword>
<evidence type="ECO:0000256" key="5">
    <source>
        <dbReference type="ARBA" id="ARBA00023028"/>
    </source>
</evidence>
<dbReference type="SUPFAM" id="SSF48403">
    <property type="entry name" value="Ankyrin repeat"/>
    <property type="match status" value="1"/>
</dbReference>
<dbReference type="OMA" id="AHWASFK"/>
<feature type="repeat" description="ANK" evidence="8">
    <location>
        <begin position="230"/>
        <end position="262"/>
    </location>
</feature>
<dbReference type="PRINTS" id="PR01415">
    <property type="entry name" value="ANKYRIN"/>
</dbReference>
<dbReference type="VEuPathDB" id="VectorBase:HLOH_054334"/>
<dbReference type="GO" id="GO:0044231">
    <property type="term" value="C:host cell presynaptic membrane"/>
    <property type="evidence" value="ECO:0007669"/>
    <property type="project" value="UniProtKB-KW"/>
</dbReference>
<organism evidence="11 12">
    <name type="scientific">Haemaphysalis longicornis</name>
    <name type="common">Bush tick</name>
    <dbReference type="NCBI Taxonomy" id="44386"/>
    <lineage>
        <taxon>Eukaryota</taxon>
        <taxon>Metazoa</taxon>
        <taxon>Ecdysozoa</taxon>
        <taxon>Arthropoda</taxon>
        <taxon>Chelicerata</taxon>
        <taxon>Arachnida</taxon>
        <taxon>Acari</taxon>
        <taxon>Parasitiformes</taxon>
        <taxon>Ixodida</taxon>
        <taxon>Ixodoidea</taxon>
        <taxon>Ixodidae</taxon>
        <taxon>Haemaphysalinae</taxon>
        <taxon>Haemaphysalis</taxon>
    </lineage>
</organism>
<evidence type="ECO:0000256" key="4">
    <source>
        <dbReference type="ARBA" id="ARBA00022737"/>
    </source>
</evidence>
<proteinExistence type="predicted"/>
<evidence type="ECO:0000256" key="9">
    <source>
        <dbReference type="SAM" id="MobiDB-lite"/>
    </source>
</evidence>
<dbReference type="OrthoDB" id="6485221at2759"/>